<keyword evidence="1" id="KW-0732">Signal</keyword>
<dbReference type="Proteomes" id="UP000011910">
    <property type="component" value="Unassembled WGS sequence"/>
</dbReference>
<gene>
    <name evidence="2" type="ORF">ADICEAN_00471</name>
</gene>
<name>M7NAZ1_9BACT</name>
<dbReference type="AlphaFoldDB" id="M7NAZ1"/>
<dbReference type="OrthoDB" id="1100665at2"/>
<comment type="caution">
    <text evidence="2">The sequence shown here is derived from an EMBL/GenBank/DDBJ whole genome shotgun (WGS) entry which is preliminary data.</text>
</comment>
<proteinExistence type="predicted"/>
<dbReference type="EMBL" id="AODQ01000006">
    <property type="protein sequence ID" value="EMR04437.1"/>
    <property type="molecule type" value="Genomic_DNA"/>
</dbReference>
<evidence type="ECO:0000313" key="2">
    <source>
        <dbReference type="EMBL" id="EMR04437.1"/>
    </source>
</evidence>
<sequence length="233" mass="26328">MKKLISYAIFTLCFIGYATAQNQESLTVEVGNDIQKTLGEHVYRFPAFKSGTVYFRNGKSTMASLNLNMLLEEMQFLDARKDTLAIVDPSAIDRIEIGLVTFIYKEAYLEILEVYDSKVALAIQRKIKVSDRQKEGGYGQQTSSSSISSISTHSANNNLHYNLKVNENLLISKEQKFFIVDQGGSAKVANKANILKAFSDNRKNIAEYMKTKKIDFNKQEDIEDLLMYSSSLQ</sequence>
<accession>M7NAZ1</accession>
<keyword evidence="3" id="KW-1185">Reference proteome</keyword>
<dbReference type="RefSeq" id="WP_009193878.1">
    <property type="nucleotide sequence ID" value="NZ_AODQ01000006.1"/>
</dbReference>
<organism evidence="2 3">
    <name type="scientific">Cesiribacter andamanensis AMV16</name>
    <dbReference type="NCBI Taxonomy" id="1279009"/>
    <lineage>
        <taxon>Bacteria</taxon>
        <taxon>Pseudomonadati</taxon>
        <taxon>Bacteroidota</taxon>
        <taxon>Cytophagia</taxon>
        <taxon>Cytophagales</taxon>
        <taxon>Cesiribacteraceae</taxon>
        <taxon>Cesiribacter</taxon>
    </lineage>
</organism>
<feature type="signal peptide" evidence="1">
    <location>
        <begin position="1"/>
        <end position="20"/>
    </location>
</feature>
<feature type="chain" id="PRO_5004082002" evidence="1">
    <location>
        <begin position="21"/>
        <end position="233"/>
    </location>
</feature>
<dbReference type="eggNOG" id="ENOG5032XC8">
    <property type="taxonomic scope" value="Bacteria"/>
</dbReference>
<reference evidence="2 3" key="1">
    <citation type="journal article" date="2013" name="Genome Announc.">
        <title>Draft Genome Sequence of Cesiribacter andamanensis Strain AMV16T, Isolated from a Soil Sample from a Mud Volcano in the Andaman Islands, India.</title>
        <authorList>
            <person name="Shivaji S."/>
            <person name="Ara S."/>
            <person name="Begum Z."/>
            <person name="Srinivas T.N."/>
            <person name="Singh A."/>
            <person name="Kumar Pinnaka A."/>
        </authorList>
    </citation>
    <scope>NUCLEOTIDE SEQUENCE [LARGE SCALE GENOMIC DNA]</scope>
    <source>
        <strain evidence="2 3">AMV16</strain>
    </source>
</reference>
<protein>
    <submittedName>
        <fullName evidence="2">Uncharacterized protein</fullName>
    </submittedName>
</protein>
<evidence type="ECO:0000313" key="3">
    <source>
        <dbReference type="Proteomes" id="UP000011910"/>
    </source>
</evidence>
<evidence type="ECO:0000256" key="1">
    <source>
        <dbReference type="SAM" id="SignalP"/>
    </source>
</evidence>